<organism evidence="1">
    <name type="scientific">marine sediment metagenome</name>
    <dbReference type="NCBI Taxonomy" id="412755"/>
    <lineage>
        <taxon>unclassified sequences</taxon>
        <taxon>metagenomes</taxon>
        <taxon>ecological metagenomes</taxon>
    </lineage>
</organism>
<dbReference type="EMBL" id="LAZR01000859">
    <property type="protein sequence ID" value="KKN56078.1"/>
    <property type="molecule type" value="Genomic_DNA"/>
</dbReference>
<comment type="caution">
    <text evidence="1">The sequence shown here is derived from an EMBL/GenBank/DDBJ whole genome shotgun (WGS) entry which is preliminary data.</text>
</comment>
<reference evidence="1" key="1">
    <citation type="journal article" date="2015" name="Nature">
        <title>Complex archaea that bridge the gap between prokaryotes and eukaryotes.</title>
        <authorList>
            <person name="Spang A."/>
            <person name="Saw J.H."/>
            <person name="Jorgensen S.L."/>
            <person name="Zaremba-Niedzwiedzka K."/>
            <person name="Martijn J."/>
            <person name="Lind A.E."/>
            <person name="van Eijk R."/>
            <person name="Schleper C."/>
            <person name="Guy L."/>
            <person name="Ettema T.J."/>
        </authorList>
    </citation>
    <scope>NUCLEOTIDE SEQUENCE</scope>
</reference>
<proteinExistence type="predicted"/>
<dbReference type="AlphaFoldDB" id="A0A0F9UR52"/>
<accession>A0A0F9UR52</accession>
<evidence type="ECO:0000313" key="1">
    <source>
        <dbReference type="EMBL" id="KKN56078.1"/>
    </source>
</evidence>
<gene>
    <name evidence="1" type="ORF">LCGC14_0575920</name>
</gene>
<sequence>MSKVQTQLQRTRSFWKIKLSVRELYAGNYDSLTIQFRDNNGNILEVLQTSSGSILEDRVTIDKKISEIEIDILHKDNLRQIEGVLAYFKQGNIIHCETTSTLIPAIPVMSKNIFEIKTSNIKGISKWKVEIKVKDDIILSIVTAGPSPTLMVFGDSSQTLSHTDVIYSVYPTIDTIIIPKELIWYKYNDYVTTELGCYELIRPDCHKIENLYYKIPSSELVDVSRLPKPVKQELSNFRTPVGGAFNPEEWSIGNLGLPVRSDK</sequence>
<name>A0A0F9UR52_9ZZZZ</name>
<protein>
    <submittedName>
        <fullName evidence="1">Uncharacterized protein</fullName>
    </submittedName>
</protein>